<reference evidence="1" key="1">
    <citation type="journal article" date="2021" name="ISME J.">
        <title>Genomic evolution of the class Acidithiobacillia: deep-branching Proteobacteria living in extreme acidic conditions.</title>
        <authorList>
            <person name="Moya-Beltran A."/>
            <person name="Beard S."/>
            <person name="Rojas-Villalobos C."/>
            <person name="Issotta F."/>
            <person name="Gallardo Y."/>
            <person name="Ulloa R."/>
            <person name="Giaveno A."/>
            <person name="Degli Esposti M."/>
            <person name="Johnson D.B."/>
            <person name="Quatrini R."/>
        </authorList>
    </citation>
    <scope>NUCLEOTIDE SEQUENCE</scope>
    <source>
        <strain evidence="1">VAN18-1</strain>
    </source>
</reference>
<organism evidence="1 2">
    <name type="scientific">Igneacidithiobacillus copahuensis</name>
    <dbReference type="NCBI Taxonomy" id="2724909"/>
    <lineage>
        <taxon>Bacteria</taxon>
        <taxon>Pseudomonadati</taxon>
        <taxon>Pseudomonadota</taxon>
        <taxon>Acidithiobacillia</taxon>
        <taxon>Acidithiobacillales</taxon>
        <taxon>Acidithiobacillaceae</taxon>
        <taxon>Igneacidithiobacillus</taxon>
    </lineage>
</organism>
<dbReference type="Pfam" id="PF09411">
    <property type="entry name" value="PagL"/>
    <property type="match status" value="1"/>
</dbReference>
<dbReference type="AlphaFoldDB" id="A0AAE2YSC8"/>
<dbReference type="GO" id="GO:0016787">
    <property type="term" value="F:hydrolase activity"/>
    <property type="evidence" value="ECO:0007669"/>
    <property type="project" value="UniProtKB-KW"/>
</dbReference>
<dbReference type="EMBL" id="JAAXYO010000201">
    <property type="protein sequence ID" value="MBU2789384.1"/>
    <property type="molecule type" value="Genomic_DNA"/>
</dbReference>
<protein>
    <submittedName>
        <fullName evidence="1">Acyloxyacyl hydrolase</fullName>
    </submittedName>
</protein>
<keyword evidence="2" id="KW-1185">Reference proteome</keyword>
<dbReference type="Gene3D" id="2.40.160.20">
    <property type="match status" value="1"/>
</dbReference>
<proteinExistence type="predicted"/>
<dbReference type="InterPro" id="IPR018550">
    <property type="entry name" value="Lipid-A_deacylase-rel"/>
</dbReference>
<dbReference type="Proteomes" id="UP001197378">
    <property type="component" value="Unassembled WGS sequence"/>
</dbReference>
<evidence type="ECO:0000313" key="2">
    <source>
        <dbReference type="Proteomes" id="UP001197378"/>
    </source>
</evidence>
<gene>
    <name evidence="1" type="ORF">HFQ13_14445</name>
</gene>
<keyword evidence="1" id="KW-0378">Hydrolase</keyword>
<evidence type="ECO:0000313" key="1">
    <source>
        <dbReference type="EMBL" id="MBU2789384.1"/>
    </source>
</evidence>
<sequence length="187" mass="20205">MHLHKQIVARIVLIVLLTFGILTSAWAVGRGIHVIQSGPAYANVGIGAFNAAGVSPGPGYTNPILPELDIEYQTGAKLFGIGSVYGIVANTNGGFMGYTGFYSDISWQHLVLTPVLAFGGYHQGRGKYLDGTFQFRLELTLAYQFANGSRLGLKVAHISNAFIKKSDPGEDEILINYSFPLHFGRLS</sequence>
<name>A0AAE2YSC8_9PROT</name>
<comment type="caution">
    <text evidence="1">The sequence shown here is derived from an EMBL/GenBank/DDBJ whole genome shotgun (WGS) entry which is preliminary data.</text>
</comment>
<accession>A0AAE2YSC8</accession>